<organism evidence="3 4">
    <name type="scientific">Tepidicella xavieri</name>
    <dbReference type="NCBI Taxonomy" id="360241"/>
    <lineage>
        <taxon>Bacteria</taxon>
        <taxon>Pseudomonadati</taxon>
        <taxon>Pseudomonadota</taxon>
        <taxon>Betaproteobacteria</taxon>
        <taxon>Burkholderiales</taxon>
        <taxon>Tepidicella</taxon>
    </lineage>
</organism>
<dbReference type="Proteomes" id="UP000295510">
    <property type="component" value="Unassembled WGS sequence"/>
</dbReference>
<evidence type="ECO:0000313" key="3">
    <source>
        <dbReference type="EMBL" id="TDQ42533.1"/>
    </source>
</evidence>
<keyword evidence="2" id="KW-1133">Transmembrane helix</keyword>
<proteinExistence type="predicted"/>
<evidence type="ECO:0000256" key="1">
    <source>
        <dbReference type="SAM" id="MobiDB-lite"/>
    </source>
</evidence>
<comment type="caution">
    <text evidence="3">The sequence shown here is derived from an EMBL/GenBank/DDBJ whole genome shotgun (WGS) entry which is preliminary data.</text>
</comment>
<keyword evidence="2" id="KW-0812">Transmembrane</keyword>
<dbReference type="AlphaFoldDB" id="A0A4R6UBU1"/>
<dbReference type="EMBL" id="SNYL01000009">
    <property type="protein sequence ID" value="TDQ42533.1"/>
    <property type="molecule type" value="Genomic_DNA"/>
</dbReference>
<accession>A0A4R6UBU1</accession>
<keyword evidence="4" id="KW-1185">Reference proteome</keyword>
<gene>
    <name evidence="3" type="ORF">DFR43_109103</name>
</gene>
<dbReference type="RefSeq" id="WP_133597819.1">
    <property type="nucleotide sequence ID" value="NZ_SNYL01000009.1"/>
</dbReference>
<evidence type="ECO:0000256" key="2">
    <source>
        <dbReference type="SAM" id="Phobius"/>
    </source>
</evidence>
<keyword evidence="2" id="KW-0472">Membrane</keyword>
<name>A0A4R6UBU1_9BURK</name>
<sequence>MTAYASTSAPVAGAPSRPSARRTDRPLAALLLAAAVAALAVATDRLMASWADEHLLATWVAMWAVVFAGSLLLAGTARRAAQRLLTLLDGWARARAAARADARLLVLARHDPRVMADLQAARDRADLTVHTEALAPLGLPEVSRRSAIDPAREWNWEAGAVVDMDGRRRMVPFYV</sequence>
<feature type="region of interest" description="Disordered" evidence="1">
    <location>
        <begin position="1"/>
        <end position="20"/>
    </location>
</feature>
<evidence type="ECO:0000313" key="4">
    <source>
        <dbReference type="Proteomes" id="UP000295510"/>
    </source>
</evidence>
<protein>
    <submittedName>
        <fullName evidence="3">Uncharacterized protein</fullName>
    </submittedName>
</protein>
<reference evidence="3 4" key="1">
    <citation type="submission" date="2019-03" db="EMBL/GenBank/DDBJ databases">
        <title>Genomic Encyclopedia of Type Strains, Phase IV (KMG-IV): sequencing the most valuable type-strain genomes for metagenomic binning, comparative biology and taxonomic classification.</title>
        <authorList>
            <person name="Goeker M."/>
        </authorList>
    </citation>
    <scope>NUCLEOTIDE SEQUENCE [LARGE SCALE GENOMIC DNA]</scope>
    <source>
        <strain evidence="3 4">DSM 19605</strain>
    </source>
</reference>
<feature type="transmembrane region" description="Helical" evidence="2">
    <location>
        <begin position="27"/>
        <end position="48"/>
    </location>
</feature>
<feature type="transmembrane region" description="Helical" evidence="2">
    <location>
        <begin position="54"/>
        <end position="74"/>
    </location>
</feature>